<gene>
    <name evidence="1" type="ORF">Ana3638_02355</name>
</gene>
<dbReference type="EMBL" id="CP048000">
    <property type="protein sequence ID" value="QHQ59787.1"/>
    <property type="molecule type" value="Genomic_DNA"/>
</dbReference>
<proteinExistence type="predicted"/>
<dbReference type="Proteomes" id="UP000464314">
    <property type="component" value="Chromosome"/>
</dbReference>
<sequence>MDEQKIVHMINKHIIIGITIEDSNGMILEQKQMHGDIIRINDKEGIVIKLHNSETEYKLPPDLDSVQEAPEGEYRFRSTGEIVLNPHYMTTWTITKPDPNE</sequence>
<evidence type="ECO:0000313" key="1">
    <source>
        <dbReference type="EMBL" id="QHQ59787.1"/>
    </source>
</evidence>
<name>A0A6P1THL1_9FIRM</name>
<organism evidence="1 2">
    <name type="scientific">Anaerocolumna sedimenticola</name>
    <dbReference type="NCBI Taxonomy" id="2696063"/>
    <lineage>
        <taxon>Bacteria</taxon>
        <taxon>Bacillati</taxon>
        <taxon>Bacillota</taxon>
        <taxon>Clostridia</taxon>
        <taxon>Lachnospirales</taxon>
        <taxon>Lachnospiraceae</taxon>
        <taxon>Anaerocolumna</taxon>
    </lineage>
</organism>
<dbReference type="AlphaFoldDB" id="A0A6P1THL1"/>
<protein>
    <submittedName>
        <fullName evidence="1">Uncharacterized protein</fullName>
    </submittedName>
</protein>
<evidence type="ECO:0000313" key="2">
    <source>
        <dbReference type="Proteomes" id="UP000464314"/>
    </source>
</evidence>
<dbReference type="KEGG" id="anr:Ana3638_02355"/>
<keyword evidence="2" id="KW-1185">Reference proteome</keyword>
<dbReference type="RefSeq" id="WP_161836623.1">
    <property type="nucleotide sequence ID" value="NZ_CP048000.1"/>
</dbReference>
<reference evidence="1 2" key="1">
    <citation type="submission" date="2020-01" db="EMBL/GenBank/DDBJ databases">
        <title>Genome analysis of Anaerocolumna sp. CBA3638.</title>
        <authorList>
            <person name="Kim J."/>
            <person name="Roh S.W."/>
        </authorList>
    </citation>
    <scope>NUCLEOTIDE SEQUENCE [LARGE SCALE GENOMIC DNA]</scope>
    <source>
        <strain evidence="1 2">CBA3638</strain>
    </source>
</reference>
<accession>A0A6P1THL1</accession>